<dbReference type="RefSeq" id="WP_310765046.1">
    <property type="nucleotide sequence ID" value="NZ_CP134050.1"/>
</dbReference>
<evidence type="ECO:0000313" key="2">
    <source>
        <dbReference type="EMBL" id="WNC13523.1"/>
    </source>
</evidence>
<dbReference type="Proteomes" id="UP001256827">
    <property type="component" value="Chromosome"/>
</dbReference>
<dbReference type="InterPro" id="IPR000551">
    <property type="entry name" value="MerR-type_HTH_dom"/>
</dbReference>
<dbReference type="PROSITE" id="PS50937">
    <property type="entry name" value="HTH_MERR_2"/>
    <property type="match status" value="1"/>
</dbReference>
<name>A0ABY9T098_BREBE</name>
<reference evidence="2 3" key="1">
    <citation type="submission" date="2023-09" db="EMBL/GenBank/DDBJ databases">
        <title>Complete Genome and Methylome dissection of Bacillus brevis NEB573 original source of BbsI restriction endonuclease.</title>
        <authorList>
            <person name="Fomenkov A."/>
            <person name="Roberts R.D."/>
        </authorList>
    </citation>
    <scope>NUCLEOTIDE SEQUENCE [LARGE SCALE GENOMIC DNA]</scope>
    <source>
        <strain evidence="2 3">NEB573</strain>
    </source>
</reference>
<gene>
    <name evidence="2" type="ORF">RGB73_22935</name>
</gene>
<keyword evidence="3" id="KW-1185">Reference proteome</keyword>
<dbReference type="Pfam" id="PF13411">
    <property type="entry name" value="MerR_1"/>
    <property type="match status" value="1"/>
</dbReference>
<proteinExistence type="predicted"/>
<accession>A0ABY9T098</accession>
<dbReference type="SUPFAM" id="SSF46955">
    <property type="entry name" value="Putative DNA-binding domain"/>
    <property type="match status" value="1"/>
</dbReference>
<feature type="domain" description="HTH merR-type" evidence="1">
    <location>
        <begin position="58"/>
        <end position="105"/>
    </location>
</feature>
<dbReference type="InterPro" id="IPR009061">
    <property type="entry name" value="DNA-bd_dom_put_sf"/>
</dbReference>
<protein>
    <submittedName>
        <fullName evidence="2">MerR family transcriptional regulator</fullName>
    </submittedName>
</protein>
<organism evidence="2 3">
    <name type="scientific">Brevibacillus brevis</name>
    <name type="common">Bacillus brevis</name>
    <dbReference type="NCBI Taxonomy" id="1393"/>
    <lineage>
        <taxon>Bacteria</taxon>
        <taxon>Bacillati</taxon>
        <taxon>Bacillota</taxon>
        <taxon>Bacilli</taxon>
        <taxon>Bacillales</taxon>
        <taxon>Paenibacillaceae</taxon>
        <taxon>Brevibacillus</taxon>
    </lineage>
</organism>
<dbReference type="EMBL" id="CP134050">
    <property type="protein sequence ID" value="WNC13523.1"/>
    <property type="molecule type" value="Genomic_DNA"/>
</dbReference>
<sequence length="113" mass="13092">MIQDALFKSIIFIPINTSIDCCLIGWVIKITLKPFQACRTHQNLYDPGSVIVRLDIKEEKGLISASRQENNYREYDEQVIESIHSIQLYLKLGLTTDQIREVIFYKDQSKGID</sequence>
<dbReference type="Gene3D" id="1.10.1660.10">
    <property type="match status" value="1"/>
</dbReference>
<evidence type="ECO:0000259" key="1">
    <source>
        <dbReference type="PROSITE" id="PS50937"/>
    </source>
</evidence>
<evidence type="ECO:0000313" key="3">
    <source>
        <dbReference type="Proteomes" id="UP001256827"/>
    </source>
</evidence>